<feature type="region of interest" description="Disordered" evidence="1">
    <location>
        <begin position="95"/>
        <end position="138"/>
    </location>
</feature>
<organism evidence="2 3">
    <name type="scientific">Brassica cretica</name>
    <name type="common">Mustard</name>
    <dbReference type="NCBI Taxonomy" id="69181"/>
    <lineage>
        <taxon>Eukaryota</taxon>
        <taxon>Viridiplantae</taxon>
        <taxon>Streptophyta</taxon>
        <taxon>Embryophyta</taxon>
        <taxon>Tracheophyta</taxon>
        <taxon>Spermatophyta</taxon>
        <taxon>Magnoliopsida</taxon>
        <taxon>eudicotyledons</taxon>
        <taxon>Gunneridae</taxon>
        <taxon>Pentapetalae</taxon>
        <taxon>rosids</taxon>
        <taxon>malvids</taxon>
        <taxon>Brassicales</taxon>
        <taxon>Brassicaceae</taxon>
        <taxon>Brassiceae</taxon>
        <taxon>Brassica</taxon>
    </lineage>
</organism>
<feature type="region of interest" description="Disordered" evidence="1">
    <location>
        <begin position="153"/>
        <end position="188"/>
    </location>
</feature>
<feature type="region of interest" description="Disordered" evidence="1">
    <location>
        <begin position="259"/>
        <end position="283"/>
    </location>
</feature>
<proteinExistence type="predicted"/>
<comment type="caution">
    <text evidence="2">The sequence shown here is derived from an EMBL/GenBank/DDBJ whole genome shotgun (WGS) entry which is preliminary data.</text>
</comment>
<sequence>MTKRPLSKHEFEQTIGAHRPPVVAPRGRSRLRERPGGVAARRRSGPVFVSPSDENASDFSTSLWSERLDGVAPGSRSQRSARAMIIFAPLSSSKYTQMSQRTPCGTPIPDKDSLNNRRAATSSSRSREVAPGFGSDLEGSLRDVAPGPFLCLRAMKTRATSPRRSGKKRERPRGVTLAKSLRASGATWSDRSIGHSGSVFGFHRDEMASDFSASLCRSGLRERPGVVALIGRSGSERLDGVAPGSRSQRSARPMIIFTPLSSSKYTQMSPRTPCGTPIPDKDS</sequence>
<name>A0ABQ7F247_BRACR</name>
<gene>
    <name evidence="2" type="ORF">DY000_02050630</name>
</gene>
<evidence type="ECO:0000313" key="2">
    <source>
        <dbReference type="EMBL" id="KAF3609391.1"/>
    </source>
</evidence>
<feature type="region of interest" description="Disordered" evidence="1">
    <location>
        <begin position="1"/>
        <end position="58"/>
    </location>
</feature>
<accession>A0ABQ7F247</accession>
<dbReference type="Proteomes" id="UP000266723">
    <property type="component" value="Unassembled WGS sequence"/>
</dbReference>
<feature type="compositionally biased region" description="Polar residues" evidence="1">
    <location>
        <begin position="259"/>
        <end position="270"/>
    </location>
</feature>
<evidence type="ECO:0008006" key="4">
    <source>
        <dbReference type="Google" id="ProtNLM"/>
    </source>
</evidence>
<protein>
    <recommendedName>
        <fullName evidence="4">DUF4005 domain-containing protein</fullName>
    </recommendedName>
</protein>
<reference evidence="2 3" key="1">
    <citation type="journal article" date="2020" name="BMC Genomics">
        <title>Intraspecific diversification of the crop wild relative Brassica cretica Lam. using demographic model selection.</title>
        <authorList>
            <person name="Kioukis A."/>
            <person name="Michalopoulou V.A."/>
            <person name="Briers L."/>
            <person name="Pirintsos S."/>
            <person name="Studholme D.J."/>
            <person name="Pavlidis P."/>
            <person name="Sarris P.F."/>
        </authorList>
    </citation>
    <scope>NUCLEOTIDE SEQUENCE [LARGE SCALE GENOMIC DNA]</scope>
    <source>
        <strain evidence="3">cv. PFS-1207/04</strain>
    </source>
</reference>
<keyword evidence="3" id="KW-1185">Reference proteome</keyword>
<dbReference type="EMBL" id="QGKV02000297">
    <property type="protein sequence ID" value="KAF3609391.1"/>
    <property type="molecule type" value="Genomic_DNA"/>
</dbReference>
<evidence type="ECO:0000313" key="3">
    <source>
        <dbReference type="Proteomes" id="UP000266723"/>
    </source>
</evidence>
<evidence type="ECO:0000256" key="1">
    <source>
        <dbReference type="SAM" id="MobiDB-lite"/>
    </source>
</evidence>